<name>A0A5J4RVR3_9ZZZZ</name>
<sequence>MGNSIYFTLYQSKVGSFDDILEVIMWTVCRQFTTALESDPAYLPRRSFSMQEPL</sequence>
<dbReference type="EMBL" id="SNRY01000710">
    <property type="protein sequence ID" value="KAA6337315.1"/>
    <property type="molecule type" value="Genomic_DNA"/>
</dbReference>
<protein>
    <submittedName>
        <fullName evidence="1">Uncharacterized protein</fullName>
    </submittedName>
</protein>
<proteinExistence type="predicted"/>
<dbReference type="AlphaFoldDB" id="A0A5J4RVR3"/>
<organism evidence="1">
    <name type="scientific">termite gut metagenome</name>
    <dbReference type="NCBI Taxonomy" id="433724"/>
    <lineage>
        <taxon>unclassified sequences</taxon>
        <taxon>metagenomes</taxon>
        <taxon>organismal metagenomes</taxon>
    </lineage>
</organism>
<comment type="caution">
    <text evidence="1">The sequence shown here is derived from an EMBL/GenBank/DDBJ whole genome shotgun (WGS) entry which is preliminary data.</text>
</comment>
<gene>
    <name evidence="1" type="ORF">EZS27_014583</name>
</gene>
<evidence type="ECO:0000313" key="1">
    <source>
        <dbReference type="EMBL" id="KAA6337315.1"/>
    </source>
</evidence>
<accession>A0A5J4RVR3</accession>
<reference evidence="1" key="1">
    <citation type="submission" date="2019-03" db="EMBL/GenBank/DDBJ databases">
        <title>Single cell metagenomics reveals metabolic interactions within the superorganism composed of flagellate Streblomastix strix and complex community of Bacteroidetes bacteria on its surface.</title>
        <authorList>
            <person name="Treitli S.C."/>
            <person name="Kolisko M."/>
            <person name="Husnik F."/>
            <person name="Keeling P."/>
            <person name="Hampl V."/>
        </authorList>
    </citation>
    <scope>NUCLEOTIDE SEQUENCE</scope>
    <source>
        <strain evidence="1">STM</strain>
    </source>
</reference>